<sequence length="85" mass="9588">MVYEVKCDNCGDLLDFGGHDPEELPSGHSKIPDDAIKFDGNVYCQECVENFVRLGVGDVEERMDVLENQLENIRKQLGMEKGLNQ</sequence>
<proteinExistence type="predicted"/>
<accession>A0A5Q0UFY8</accession>
<organism evidence="1 2">
    <name type="scientific">Candidatus Nanohalobium constans</name>
    <dbReference type="NCBI Taxonomy" id="2565781"/>
    <lineage>
        <taxon>Archaea</taxon>
        <taxon>Candidatus Nanohalarchaeota</taxon>
        <taxon>Candidatus Nanohalobia</taxon>
        <taxon>Candidatus Nanohalobiales</taxon>
        <taxon>Candidatus Nanohalobiaceae</taxon>
        <taxon>Candidatus Nanohalobium</taxon>
    </lineage>
</organism>
<reference evidence="2" key="1">
    <citation type="submission" date="2019-05" db="EMBL/GenBank/DDBJ databases">
        <title>Candidatus Nanohalobium constans, a novel model system to study the DPANN nano-sized archaea: genomic and physiological characterization of a nanoarchaeon co-cultured with its chitinotrophic host.</title>
        <authorList>
            <person name="La Cono V."/>
            <person name="Arcadi E."/>
            <person name="Crisafi F."/>
            <person name="Denaro R."/>
            <person name="La Spada G."/>
            <person name="Messina E."/>
            <person name="Smedile F."/>
            <person name="Toshchakov S.V."/>
            <person name="Shevchenko M.A."/>
            <person name="Golyshin P.N."/>
            <person name="Golyshina O.V."/>
            <person name="Ferrer M."/>
            <person name="Rohde M."/>
            <person name="Mushegian A."/>
            <person name="Sorokin D.Y."/>
            <person name="Giuliano L."/>
            <person name="Yakimov M.M."/>
        </authorList>
    </citation>
    <scope>NUCLEOTIDE SEQUENCE [LARGE SCALE GENOMIC DNA]</scope>
    <source>
        <strain evidence="2">LC1Nh</strain>
    </source>
</reference>
<dbReference type="AlphaFoldDB" id="A0A5Q0UFY8"/>
<name>A0A5Q0UFY8_9ARCH</name>
<keyword evidence="2" id="KW-1185">Reference proteome</keyword>
<dbReference type="EMBL" id="CP040089">
    <property type="protein sequence ID" value="QGA80464.1"/>
    <property type="molecule type" value="Genomic_DNA"/>
</dbReference>
<evidence type="ECO:0000313" key="1">
    <source>
        <dbReference type="EMBL" id="QGA80464.1"/>
    </source>
</evidence>
<gene>
    <name evidence="1" type="ORF">LC1Nh_0567</name>
</gene>
<protein>
    <submittedName>
        <fullName evidence="1">Uncharacterized protein</fullName>
    </submittedName>
</protein>
<dbReference type="Proteomes" id="UP000377803">
    <property type="component" value="Chromosome"/>
</dbReference>
<evidence type="ECO:0000313" key="2">
    <source>
        <dbReference type="Proteomes" id="UP000377803"/>
    </source>
</evidence>
<dbReference type="GeneID" id="42364952"/>
<dbReference type="RefSeq" id="WP_153550204.1">
    <property type="nucleotide sequence ID" value="NZ_CP040089.1"/>
</dbReference>
<dbReference type="KEGG" id="ncon:LC1Nh_0567"/>